<dbReference type="Gene3D" id="1.10.4010.10">
    <property type="entry name" value="Type II deoxyuridine triphosphatase"/>
    <property type="match status" value="1"/>
</dbReference>
<organism evidence="1">
    <name type="scientific">marine sediment metagenome</name>
    <dbReference type="NCBI Taxonomy" id="412755"/>
    <lineage>
        <taxon>unclassified sequences</taxon>
        <taxon>metagenomes</taxon>
        <taxon>ecological metagenomes</taxon>
    </lineage>
</organism>
<dbReference type="InterPro" id="IPR014871">
    <property type="entry name" value="dUTPase/dCTP_pyrophosphatase"/>
</dbReference>
<proteinExistence type="predicted"/>
<sequence>MDRFLASNFVYDTLYSREHHIRSYLDLEKSLLYSFDCVLVYLTCADSALRKRLTSTGHNFKKVSMKAIRAADNLFDFYFRASKFRKILIDTTNRSPEKVTDVILSFLDSKETVCTAHSRYIEKEQMMVSNSEALEIFVGKRESEVKEELNPDNKCEHLRPENLPILPMKDALKDIFEKQALFQERLGNMSQFRIANMREKSDFVKFELVNMNLEFAELLNRLPHKHHKEYPPRALENWSSEKQRTESLFEYVDALHFFLNIALILGFSAEEIYYYFISKNEENHGRQDRGY</sequence>
<dbReference type="Gene3D" id="3.40.50.300">
    <property type="entry name" value="P-loop containing nucleotide triphosphate hydrolases"/>
    <property type="match status" value="1"/>
</dbReference>
<reference evidence="1" key="1">
    <citation type="journal article" date="2015" name="Nature">
        <title>Complex archaea that bridge the gap between prokaryotes and eukaryotes.</title>
        <authorList>
            <person name="Spang A."/>
            <person name="Saw J.H."/>
            <person name="Jorgensen S.L."/>
            <person name="Zaremba-Niedzwiedzka K."/>
            <person name="Martijn J."/>
            <person name="Lind A.E."/>
            <person name="van Eijk R."/>
            <person name="Schleper C."/>
            <person name="Guy L."/>
            <person name="Ettema T.J."/>
        </authorList>
    </citation>
    <scope>NUCLEOTIDE SEQUENCE</scope>
</reference>
<evidence type="ECO:0000313" key="1">
    <source>
        <dbReference type="EMBL" id="KKN02395.1"/>
    </source>
</evidence>
<dbReference type="AlphaFoldDB" id="A0A0F9M4R0"/>
<dbReference type="SUPFAM" id="SSF101386">
    <property type="entry name" value="all-alpha NTP pyrophosphatases"/>
    <property type="match status" value="1"/>
</dbReference>
<gene>
    <name evidence="1" type="ORF">LCGC14_1118180</name>
</gene>
<accession>A0A0F9M4R0</accession>
<dbReference type="EMBL" id="LAZR01005154">
    <property type="protein sequence ID" value="KKN02395.1"/>
    <property type="molecule type" value="Genomic_DNA"/>
</dbReference>
<comment type="caution">
    <text evidence="1">The sequence shown here is derived from an EMBL/GenBank/DDBJ whole genome shotgun (WGS) entry which is preliminary data.</text>
</comment>
<dbReference type="Pfam" id="PF08761">
    <property type="entry name" value="dUTPase_2"/>
    <property type="match status" value="1"/>
</dbReference>
<name>A0A0F9M4R0_9ZZZZ</name>
<dbReference type="InterPro" id="IPR027417">
    <property type="entry name" value="P-loop_NTPase"/>
</dbReference>
<protein>
    <submittedName>
        <fullName evidence="1">Uncharacterized protein</fullName>
    </submittedName>
</protein>